<dbReference type="GeneTree" id="ENSGT00940000158111"/>
<dbReference type="GO" id="GO:0004674">
    <property type="term" value="F:protein serine/threonine kinase activity"/>
    <property type="evidence" value="ECO:0007669"/>
    <property type="project" value="UniProtKB-EC"/>
</dbReference>
<name>H2ZZW6_LATCH</name>
<evidence type="ECO:0000259" key="3">
    <source>
        <dbReference type="PROSITE" id="PS50011"/>
    </source>
</evidence>
<dbReference type="InterPro" id="IPR050235">
    <property type="entry name" value="CK1_Ser-Thr_kinase"/>
</dbReference>
<dbReference type="AlphaFoldDB" id="H2ZZW6"/>
<dbReference type="EMBL" id="AFYH01042323">
    <property type="status" value="NOT_ANNOTATED_CDS"/>
    <property type="molecule type" value="Genomic_DNA"/>
</dbReference>
<dbReference type="SMART" id="SM00220">
    <property type="entry name" value="S_TKc"/>
    <property type="match status" value="1"/>
</dbReference>
<dbReference type="eggNOG" id="KOG1164">
    <property type="taxonomic scope" value="Eukaryota"/>
</dbReference>
<dbReference type="OMA" id="VMTLEYE"/>
<dbReference type="SUPFAM" id="SSF56112">
    <property type="entry name" value="Protein kinase-like (PK-like)"/>
    <property type="match status" value="1"/>
</dbReference>
<reference evidence="5" key="1">
    <citation type="submission" date="2011-08" db="EMBL/GenBank/DDBJ databases">
        <title>The draft genome of Latimeria chalumnae.</title>
        <authorList>
            <person name="Di Palma F."/>
            <person name="Alfoldi J."/>
            <person name="Johnson J."/>
            <person name="Berlin A."/>
            <person name="Gnerre S."/>
            <person name="Jaffe D."/>
            <person name="MacCallum I."/>
            <person name="Young S."/>
            <person name="Walker B.J."/>
            <person name="Lander E."/>
            <person name="Lindblad-Toh K."/>
        </authorList>
    </citation>
    <scope>NUCLEOTIDE SEQUENCE [LARGE SCALE GENOMIC DNA]</scope>
    <source>
        <strain evidence="5">Wild caught</strain>
    </source>
</reference>
<evidence type="ECO:0000256" key="1">
    <source>
        <dbReference type="ARBA" id="ARBA00012513"/>
    </source>
</evidence>
<dbReference type="PANTHER" id="PTHR11909">
    <property type="entry name" value="CASEIN KINASE-RELATED"/>
    <property type="match status" value="1"/>
</dbReference>
<dbReference type="EC" id="2.7.11.1" evidence="1"/>
<dbReference type="Ensembl" id="ENSLACT00000002962.1">
    <property type="protein sequence ID" value="ENSLACP00000002937.1"/>
    <property type="gene ID" value="ENSLACG00000002628.1"/>
</dbReference>
<dbReference type="PROSITE" id="PS00108">
    <property type="entry name" value="PROTEIN_KINASE_ST"/>
    <property type="match status" value="1"/>
</dbReference>
<sequence>RMVNFCPECGQKMEITFTFCPYCGIQLPKASAAEEAIPFSEIFPSTADEGTAYTYLFQTEQVRKSHGTKQSPMKTEGYKCSPKKRLPSSPKKNLEDVKSFQTSPISKLISPGKQLSISTFYSLLSYFVLLVVSFLSSQNYREHSFRLLRLYLFVLNVQSYPESLVSEHLTFKPINSNSFAVRISPRVKRQKTNAVEPLPENAILMDTNNQKWQLIELLTQNDSGILYSEYKLTKCFGNCEYSLKLNAKDGRLYNEQSFFQRAAKLVKGNDISSSHQRPLLPVCNCIFFTMTPLFRFLVFRKLGRSLHSILSESGRPLSEKAVFQLSCRIIDVLEYIHENEYVHADIKDENIYVNPDDLNQVYLAGYSFAFRYCPGGKHVEYREGSRTPHEGTLEFTSLDSHKGAGPSRRSDLENLGYCMMKWLFETLPWSDKIDNPSIVTEQKQRFKVDIPSFLKQCSGNRRIPGELEVYLKHVMALSYDEKPNYTDLKNILKIALQKIGGSSYDPVDLTSFP</sequence>
<accession>H2ZZW6</accession>
<dbReference type="HOGENOM" id="CLU_019279_4_4_1"/>
<dbReference type="InParanoid" id="H2ZZW6"/>
<reference evidence="4" key="3">
    <citation type="submission" date="2025-09" db="UniProtKB">
        <authorList>
            <consortium name="Ensembl"/>
        </authorList>
    </citation>
    <scope>IDENTIFICATION</scope>
</reference>
<dbReference type="Pfam" id="PF00069">
    <property type="entry name" value="Pkinase"/>
    <property type="match status" value="1"/>
</dbReference>
<dbReference type="Proteomes" id="UP000008672">
    <property type="component" value="Unassembled WGS sequence"/>
</dbReference>
<dbReference type="STRING" id="7897.ENSLACP00000002937"/>
<dbReference type="FunCoup" id="H2ZZW6">
    <property type="interactions" value="2848"/>
</dbReference>
<evidence type="ECO:0000256" key="2">
    <source>
        <dbReference type="SAM" id="MobiDB-lite"/>
    </source>
</evidence>
<protein>
    <recommendedName>
        <fullName evidence="1">non-specific serine/threonine protein kinase</fullName>
        <ecNumber evidence="1">2.7.11.1</ecNumber>
    </recommendedName>
</protein>
<evidence type="ECO:0000313" key="4">
    <source>
        <dbReference type="Ensembl" id="ENSLACP00000002937.1"/>
    </source>
</evidence>
<dbReference type="EMBL" id="AFYH01042325">
    <property type="status" value="NOT_ANNOTATED_CDS"/>
    <property type="molecule type" value="Genomic_DNA"/>
</dbReference>
<dbReference type="EMBL" id="AFYH01042324">
    <property type="status" value="NOT_ANNOTATED_CDS"/>
    <property type="molecule type" value="Genomic_DNA"/>
</dbReference>
<dbReference type="InterPro" id="IPR008271">
    <property type="entry name" value="Ser/Thr_kinase_AS"/>
</dbReference>
<organism evidence="4 5">
    <name type="scientific">Latimeria chalumnae</name>
    <name type="common">Coelacanth</name>
    <dbReference type="NCBI Taxonomy" id="7897"/>
    <lineage>
        <taxon>Eukaryota</taxon>
        <taxon>Metazoa</taxon>
        <taxon>Chordata</taxon>
        <taxon>Craniata</taxon>
        <taxon>Vertebrata</taxon>
        <taxon>Euteleostomi</taxon>
        <taxon>Coelacanthiformes</taxon>
        <taxon>Coelacanthidae</taxon>
        <taxon>Latimeria</taxon>
    </lineage>
</organism>
<dbReference type="Bgee" id="ENSLACG00000002628">
    <property type="expression patterns" value="Expressed in chordate pharynx and 6 other cell types or tissues"/>
</dbReference>
<dbReference type="EMBL" id="AFYH01042326">
    <property type="status" value="NOT_ANNOTATED_CDS"/>
    <property type="molecule type" value="Genomic_DNA"/>
</dbReference>
<dbReference type="Gene3D" id="1.10.510.10">
    <property type="entry name" value="Transferase(Phosphotransferase) domain 1"/>
    <property type="match status" value="1"/>
</dbReference>
<proteinExistence type="predicted"/>
<dbReference type="InterPro" id="IPR011009">
    <property type="entry name" value="Kinase-like_dom_sf"/>
</dbReference>
<dbReference type="EMBL" id="AFYH01042327">
    <property type="status" value="NOT_ANNOTATED_CDS"/>
    <property type="molecule type" value="Genomic_DNA"/>
</dbReference>
<feature type="region of interest" description="Disordered" evidence="2">
    <location>
        <begin position="64"/>
        <end position="94"/>
    </location>
</feature>
<reference evidence="4" key="2">
    <citation type="submission" date="2025-08" db="UniProtKB">
        <authorList>
            <consortium name="Ensembl"/>
        </authorList>
    </citation>
    <scope>IDENTIFICATION</scope>
</reference>
<dbReference type="InterPro" id="IPR000719">
    <property type="entry name" value="Prot_kinase_dom"/>
</dbReference>
<dbReference type="EMBL" id="AFYH01042322">
    <property type="status" value="NOT_ANNOTATED_CDS"/>
    <property type="molecule type" value="Genomic_DNA"/>
</dbReference>
<keyword evidence="5" id="KW-1185">Reference proteome</keyword>
<dbReference type="GO" id="GO:0005524">
    <property type="term" value="F:ATP binding"/>
    <property type="evidence" value="ECO:0007669"/>
    <property type="project" value="InterPro"/>
</dbReference>
<evidence type="ECO:0000313" key="5">
    <source>
        <dbReference type="Proteomes" id="UP000008672"/>
    </source>
</evidence>
<feature type="domain" description="Protein kinase" evidence="3">
    <location>
        <begin position="212"/>
        <end position="496"/>
    </location>
</feature>
<dbReference type="PROSITE" id="PS50011">
    <property type="entry name" value="PROTEIN_KINASE_DOM"/>
    <property type="match status" value="1"/>
</dbReference>